<proteinExistence type="predicted"/>
<name>A0A834LJC1_RHOSS</name>
<evidence type="ECO:0000313" key="3">
    <source>
        <dbReference type="Proteomes" id="UP000626092"/>
    </source>
</evidence>
<dbReference type="OrthoDB" id="1744400at2759"/>
<protein>
    <submittedName>
        <fullName evidence="2">Uncharacterized protein</fullName>
    </submittedName>
</protein>
<dbReference type="Proteomes" id="UP000626092">
    <property type="component" value="Unassembled WGS sequence"/>
</dbReference>
<evidence type="ECO:0000256" key="1">
    <source>
        <dbReference type="SAM" id="MobiDB-lite"/>
    </source>
</evidence>
<evidence type="ECO:0000313" key="2">
    <source>
        <dbReference type="EMBL" id="KAF7141777.1"/>
    </source>
</evidence>
<feature type="compositionally biased region" description="Low complexity" evidence="1">
    <location>
        <begin position="1"/>
        <end position="18"/>
    </location>
</feature>
<gene>
    <name evidence="2" type="ORF">RHSIM_Rhsim06G0049000</name>
</gene>
<comment type="caution">
    <text evidence="2">The sequence shown here is derived from an EMBL/GenBank/DDBJ whole genome shotgun (WGS) entry which is preliminary data.</text>
</comment>
<dbReference type="AlphaFoldDB" id="A0A834LJC1"/>
<keyword evidence="3" id="KW-1185">Reference proteome</keyword>
<dbReference type="EMBL" id="WJXA01000006">
    <property type="protein sequence ID" value="KAF7141777.1"/>
    <property type="molecule type" value="Genomic_DNA"/>
</dbReference>
<accession>A0A834LJC1</accession>
<sequence length="258" mass="28118">MGPGSRKSSASSNSSITSRKMAEIRLGTTTTPTPHPEATTSVPPIVASTPSSVPSPFTHTSVVAAPPRTQRVRGPTLGKRVRRLIDGKNGTTLPVYVTQEMRTFCGQNATTVANELGSQIRRMCLPTANSFSHTWSEVPSGLKIAIIQVVRANKPNGKVPDLCERYQASHTLKDGGRIDPQCEEIHARMVAKRDEASQSGCPLTDEELSRICLGKATYYVRGFGVDPRHSSFSSHSSFNSARQELQKVQSEMELLRKE</sequence>
<feature type="region of interest" description="Disordered" evidence="1">
    <location>
        <begin position="1"/>
        <end position="61"/>
    </location>
</feature>
<reference evidence="2" key="1">
    <citation type="submission" date="2019-11" db="EMBL/GenBank/DDBJ databases">
        <authorList>
            <person name="Liu Y."/>
            <person name="Hou J."/>
            <person name="Li T.-Q."/>
            <person name="Guan C.-H."/>
            <person name="Wu X."/>
            <person name="Wu H.-Z."/>
            <person name="Ling F."/>
            <person name="Zhang R."/>
            <person name="Shi X.-G."/>
            <person name="Ren J.-P."/>
            <person name="Chen E.-F."/>
            <person name="Sun J.-M."/>
        </authorList>
    </citation>
    <scope>NUCLEOTIDE SEQUENCE</scope>
    <source>
        <strain evidence="2">Adult_tree_wgs_1</strain>
        <tissue evidence="2">Leaves</tissue>
    </source>
</reference>
<organism evidence="2 3">
    <name type="scientific">Rhododendron simsii</name>
    <name type="common">Sims's rhododendron</name>
    <dbReference type="NCBI Taxonomy" id="118357"/>
    <lineage>
        <taxon>Eukaryota</taxon>
        <taxon>Viridiplantae</taxon>
        <taxon>Streptophyta</taxon>
        <taxon>Embryophyta</taxon>
        <taxon>Tracheophyta</taxon>
        <taxon>Spermatophyta</taxon>
        <taxon>Magnoliopsida</taxon>
        <taxon>eudicotyledons</taxon>
        <taxon>Gunneridae</taxon>
        <taxon>Pentapetalae</taxon>
        <taxon>asterids</taxon>
        <taxon>Ericales</taxon>
        <taxon>Ericaceae</taxon>
        <taxon>Ericoideae</taxon>
        <taxon>Rhodoreae</taxon>
        <taxon>Rhododendron</taxon>
    </lineage>
</organism>
<feature type="compositionally biased region" description="Low complexity" evidence="1">
    <location>
        <begin position="28"/>
        <end position="40"/>
    </location>
</feature>
<feature type="compositionally biased region" description="Polar residues" evidence="1">
    <location>
        <begin position="48"/>
        <end position="61"/>
    </location>
</feature>